<dbReference type="GO" id="GO:0008788">
    <property type="term" value="F:alpha,alpha-phosphotrehalase activity"/>
    <property type="evidence" value="ECO:0007669"/>
    <property type="project" value="UniProtKB-EC"/>
</dbReference>
<gene>
    <name evidence="2" type="ORF">DYH56_03010</name>
</gene>
<dbReference type="Gene3D" id="2.60.40.1180">
    <property type="entry name" value="Golgi alpha-mannosidase II"/>
    <property type="match status" value="1"/>
</dbReference>
<organism evidence="2 3">
    <name type="scientific">Psychrilyobacter piezotolerans</name>
    <dbReference type="NCBI Taxonomy" id="2293438"/>
    <lineage>
        <taxon>Bacteria</taxon>
        <taxon>Fusobacteriati</taxon>
        <taxon>Fusobacteriota</taxon>
        <taxon>Fusobacteriia</taxon>
        <taxon>Fusobacteriales</taxon>
        <taxon>Fusobacteriaceae</taxon>
        <taxon>Psychrilyobacter</taxon>
    </lineage>
</organism>
<comment type="caution">
    <text evidence="2">The sequence shown here is derived from an EMBL/GenBank/DDBJ whole genome shotgun (WGS) entry which is preliminary data.</text>
</comment>
<feature type="domain" description="Glycosyl hydrolase family 13 catalytic" evidence="1">
    <location>
        <begin position="12"/>
        <end position="397"/>
    </location>
</feature>
<dbReference type="InterPro" id="IPR017853">
    <property type="entry name" value="GH"/>
</dbReference>
<dbReference type="RefSeq" id="WP_114641375.1">
    <property type="nucleotide sequence ID" value="NZ_JAACIO010000003.1"/>
</dbReference>
<sequence length="534" mass="62468">MNENFKDKVVYQIYPMSFMDTTGNGMGDIRGIISKLDYLKELGVDLLWLTPVYSSPKNDNGYDIADYYQIDPDFGTMEDFEELLSEAEKRGLGILMDIVANHTSTEHTWFKKALEGSKKHQDYYVFRGKEFVKDHPVTSIFGGDAWEYIENLDLYYLHNFDKTQADLDWDNKEVREETYRMMNFWLEKGVKGFRFDVIDMISKVWERCEMSNGPKLHEYIEEMADATYRNYDDSFTVGETWSADLEHAEKYSNPDNSEFSMIFTFEHTMFGIDKWKSSIDLLKLKEIFEKWQKGLHGKGWNSLFYNNHDLPRAISRFGDDREKFREISGKGLAILLYLMEGTPYIYQGEEIGMTNRSWTREEMQDVEAINYFEMAAEKEDEAEVLKKIGNISRDNARTPVQWNDSKNAGFTGGKPWIVVNENYKTVNVRGALRDKNSIFYTYKELIKIRKKMDLIKNGTFDLIDKKSKEHFSYVREYRGGKLYVFSNMTDKGIVIPEMTGVKDGEIIISNYNETEKNGRLRPYETLAVRVKAKG</sequence>
<dbReference type="SUPFAM" id="SSF51011">
    <property type="entry name" value="Glycosyl hydrolase domain"/>
    <property type="match status" value="1"/>
</dbReference>
<dbReference type="Gene3D" id="3.20.20.80">
    <property type="entry name" value="Glycosidases"/>
    <property type="match status" value="1"/>
</dbReference>
<dbReference type="EMBL" id="QUAJ01000003">
    <property type="protein sequence ID" value="REI42752.1"/>
    <property type="molecule type" value="Genomic_DNA"/>
</dbReference>
<protein>
    <submittedName>
        <fullName evidence="2">Alpha,alpha-phosphotrehalase</fullName>
        <ecNumber evidence="2">3.2.1.93</ecNumber>
    </submittedName>
</protein>
<dbReference type="SMART" id="SM00642">
    <property type="entry name" value="Aamy"/>
    <property type="match status" value="1"/>
</dbReference>
<dbReference type="PANTHER" id="PTHR10357:SF217">
    <property type="entry name" value="TREHALOSE-6-PHOSPHATE HYDROLASE"/>
    <property type="match status" value="1"/>
</dbReference>
<dbReference type="Proteomes" id="UP000263486">
    <property type="component" value="Unassembled WGS sequence"/>
</dbReference>
<dbReference type="CDD" id="cd11333">
    <property type="entry name" value="AmyAc_SI_OligoGlu_DGase"/>
    <property type="match status" value="1"/>
</dbReference>
<dbReference type="NCBIfam" id="NF008183">
    <property type="entry name" value="PRK10933.1"/>
    <property type="match status" value="1"/>
</dbReference>
<keyword evidence="2" id="KW-0378">Hydrolase</keyword>
<dbReference type="EC" id="3.2.1.93" evidence="2"/>
<dbReference type="PANTHER" id="PTHR10357">
    <property type="entry name" value="ALPHA-AMYLASE FAMILY MEMBER"/>
    <property type="match status" value="1"/>
</dbReference>
<dbReference type="SUPFAM" id="SSF51445">
    <property type="entry name" value="(Trans)glycosidases"/>
    <property type="match status" value="1"/>
</dbReference>
<keyword evidence="2" id="KW-0326">Glycosidase</keyword>
<dbReference type="InterPro" id="IPR045857">
    <property type="entry name" value="O16G_dom_2"/>
</dbReference>
<dbReference type="InterPro" id="IPR013780">
    <property type="entry name" value="Glyco_hydro_b"/>
</dbReference>
<dbReference type="Gene3D" id="3.90.400.10">
    <property type="entry name" value="Oligo-1,6-glucosidase, Domain 2"/>
    <property type="match status" value="1"/>
</dbReference>
<proteinExistence type="predicted"/>
<accession>A0ABX9KK95</accession>
<dbReference type="Pfam" id="PF00128">
    <property type="entry name" value="Alpha-amylase"/>
    <property type="match status" value="1"/>
</dbReference>
<keyword evidence="3" id="KW-1185">Reference proteome</keyword>
<evidence type="ECO:0000313" key="3">
    <source>
        <dbReference type="Proteomes" id="UP000263486"/>
    </source>
</evidence>
<reference evidence="2 3" key="1">
    <citation type="submission" date="2018-08" db="EMBL/GenBank/DDBJ databases">
        <title>Draft genome sequence of Psychrilyobacter sp. strain SD5 isolated from Black Sea water.</title>
        <authorList>
            <person name="Yadav S."/>
            <person name="Villanueva L."/>
            <person name="Damste J.S.S."/>
        </authorList>
    </citation>
    <scope>NUCLEOTIDE SEQUENCE [LARGE SCALE GENOMIC DNA]</scope>
    <source>
        <strain evidence="2 3">SD5</strain>
    </source>
</reference>
<dbReference type="InterPro" id="IPR006047">
    <property type="entry name" value="GH13_cat_dom"/>
</dbReference>
<evidence type="ECO:0000313" key="2">
    <source>
        <dbReference type="EMBL" id="REI42752.1"/>
    </source>
</evidence>
<evidence type="ECO:0000259" key="1">
    <source>
        <dbReference type="SMART" id="SM00642"/>
    </source>
</evidence>
<name>A0ABX9KK95_9FUSO</name>